<evidence type="ECO:0000256" key="1">
    <source>
        <dbReference type="SAM" id="Phobius"/>
    </source>
</evidence>
<comment type="caution">
    <text evidence="2">The sequence shown here is derived from an EMBL/GenBank/DDBJ whole genome shotgun (WGS) entry which is preliminary data.</text>
</comment>
<feature type="transmembrane region" description="Helical" evidence="1">
    <location>
        <begin position="12"/>
        <end position="30"/>
    </location>
</feature>
<keyword evidence="1" id="KW-1133">Transmembrane helix</keyword>
<dbReference type="AlphaFoldDB" id="A0A0F3NMR8"/>
<sequence length="39" mass="4713">MSLYNLCKKHILLVFYVFRMLYLIVADEVLKNKADLCQY</sequence>
<dbReference type="EMBL" id="LANX01000001">
    <property type="protein sequence ID" value="KJV69350.1"/>
    <property type="molecule type" value="Genomic_DNA"/>
</dbReference>
<keyword evidence="1" id="KW-0812">Transmembrane</keyword>
<dbReference type="Proteomes" id="UP000033562">
    <property type="component" value="Unassembled WGS sequence"/>
</dbReference>
<reference evidence="2 3" key="1">
    <citation type="submission" date="2015-02" db="EMBL/GenBank/DDBJ databases">
        <title>Genome Sequencing of Rickettsiales.</title>
        <authorList>
            <person name="Daugherty S.C."/>
            <person name="Su Q."/>
            <person name="Abolude K."/>
            <person name="Beier-Sexton M."/>
            <person name="Carlyon J.A."/>
            <person name="Carter R."/>
            <person name="Day N.P."/>
            <person name="Dumler S.J."/>
            <person name="Dyachenko V."/>
            <person name="Godinez A."/>
            <person name="Kurtti T.J."/>
            <person name="Lichay M."/>
            <person name="Mullins K.E."/>
            <person name="Ott S."/>
            <person name="Pappas-Brown V."/>
            <person name="Paris D.H."/>
            <person name="Patel P."/>
            <person name="Richards A.L."/>
            <person name="Sadzewicz L."/>
            <person name="Sears K."/>
            <person name="Seidman D."/>
            <person name="Sengamalay N."/>
            <person name="Stenos J."/>
            <person name="Tallon L.J."/>
            <person name="Vincent G."/>
            <person name="Fraser C.M."/>
            <person name="Munderloh U."/>
            <person name="Dunning-Hotopp J.C."/>
        </authorList>
    </citation>
    <scope>NUCLEOTIDE SEQUENCE [LARGE SCALE GENOMIC DNA]</scope>
    <source>
        <strain evidence="2 3">RAC413</strain>
    </source>
</reference>
<keyword evidence="3" id="KW-1185">Reference proteome</keyword>
<name>A0A0F3NMR8_9RICK</name>
<organism evidence="2 3">
    <name type="scientific">Candidatus Neoehrlichia procyonis str. RAC413</name>
    <dbReference type="NCBI Taxonomy" id="1359163"/>
    <lineage>
        <taxon>Bacteria</taxon>
        <taxon>Pseudomonadati</taxon>
        <taxon>Pseudomonadota</taxon>
        <taxon>Alphaproteobacteria</taxon>
        <taxon>Rickettsiales</taxon>
        <taxon>Anaplasmataceae</taxon>
        <taxon>Candidatus Neoehrlichia</taxon>
    </lineage>
</organism>
<accession>A0A0F3NMR8</accession>
<protein>
    <submittedName>
        <fullName evidence="2">Uncharacterized protein</fullName>
    </submittedName>
</protein>
<proteinExistence type="predicted"/>
<keyword evidence="1" id="KW-0472">Membrane</keyword>
<gene>
    <name evidence="2" type="ORF">NLO413_0739</name>
</gene>
<evidence type="ECO:0000313" key="2">
    <source>
        <dbReference type="EMBL" id="KJV69350.1"/>
    </source>
</evidence>
<evidence type="ECO:0000313" key="3">
    <source>
        <dbReference type="Proteomes" id="UP000033562"/>
    </source>
</evidence>